<dbReference type="Proteomes" id="UP000237271">
    <property type="component" value="Unassembled WGS sequence"/>
</dbReference>
<dbReference type="SUPFAM" id="SSF56672">
    <property type="entry name" value="DNA/RNA polymerases"/>
    <property type="match status" value="1"/>
</dbReference>
<keyword evidence="3" id="KW-1185">Reference proteome</keyword>
<dbReference type="GO" id="GO:0003964">
    <property type="term" value="F:RNA-directed DNA polymerase activity"/>
    <property type="evidence" value="ECO:0007669"/>
    <property type="project" value="UniProtKB-KW"/>
</dbReference>
<dbReference type="InterPro" id="IPR043502">
    <property type="entry name" value="DNA/RNA_pol_sf"/>
</dbReference>
<organism evidence="2 3">
    <name type="scientific">Phytophthora palmivora</name>
    <dbReference type="NCBI Taxonomy" id="4796"/>
    <lineage>
        <taxon>Eukaryota</taxon>
        <taxon>Sar</taxon>
        <taxon>Stramenopiles</taxon>
        <taxon>Oomycota</taxon>
        <taxon>Peronosporomycetes</taxon>
        <taxon>Peronosporales</taxon>
        <taxon>Peronosporaceae</taxon>
        <taxon>Phytophthora</taxon>
    </lineage>
</organism>
<feature type="non-terminal residue" evidence="2">
    <location>
        <position position="80"/>
    </location>
</feature>
<protein>
    <submittedName>
        <fullName evidence="2">Reverse transcriptase</fullName>
    </submittedName>
</protein>
<name>A0A2P4YR64_9STRA</name>
<dbReference type="Gene3D" id="3.10.10.10">
    <property type="entry name" value="HIV Type 1 Reverse Transcriptase, subunit A, domain 1"/>
    <property type="match status" value="1"/>
</dbReference>
<keyword evidence="2" id="KW-0695">RNA-directed DNA polymerase</keyword>
<evidence type="ECO:0000313" key="3">
    <source>
        <dbReference type="Proteomes" id="UP000237271"/>
    </source>
</evidence>
<keyword evidence="2" id="KW-0548">Nucleotidyltransferase</keyword>
<accession>A0A2P4YR64</accession>
<gene>
    <name evidence="2" type="ORF">PHPALM_1864</name>
</gene>
<keyword evidence="2" id="KW-0808">Transferase</keyword>
<proteinExistence type="predicted"/>
<reference evidence="2 3" key="1">
    <citation type="journal article" date="2017" name="Genome Biol. Evol.">
        <title>Phytophthora megakarya and P. palmivora, closely related causal agents of cacao black pod rot, underwent increases in genome sizes and gene numbers by different mechanisms.</title>
        <authorList>
            <person name="Ali S.S."/>
            <person name="Shao J."/>
            <person name="Lary D.J."/>
            <person name="Kronmiller B."/>
            <person name="Shen D."/>
            <person name="Strem M.D."/>
            <person name="Amoako-Attah I."/>
            <person name="Akrofi A.Y."/>
            <person name="Begoude B.A."/>
            <person name="Ten Hoopen G.M."/>
            <person name="Coulibaly K."/>
            <person name="Kebe B.I."/>
            <person name="Melnick R.L."/>
            <person name="Guiltinan M.J."/>
            <person name="Tyler B.M."/>
            <person name="Meinhardt L.W."/>
            <person name="Bailey B.A."/>
        </authorList>
    </citation>
    <scope>NUCLEOTIDE SEQUENCE [LARGE SCALE GENOMIC DNA]</scope>
    <source>
        <strain evidence="3">sbr112.9</strain>
    </source>
</reference>
<comment type="caution">
    <text evidence="2">The sequence shown here is derived from an EMBL/GenBank/DDBJ whole genome shotgun (WGS) entry which is preliminary data.</text>
</comment>
<evidence type="ECO:0000256" key="1">
    <source>
        <dbReference type="SAM" id="MobiDB-lite"/>
    </source>
</evidence>
<dbReference type="EMBL" id="NCKW01000544">
    <property type="protein sequence ID" value="POM80312.1"/>
    <property type="molecule type" value="Genomic_DNA"/>
</dbReference>
<sequence length="80" mass="9231">MFRWGVKEFSDVVSKHPSPQLPPDRGVRHGIGLMPDTKYGVMRQWTLLREQCKSGMVRESKSPHSTPTICVRKPNGKWRL</sequence>
<evidence type="ECO:0000313" key="2">
    <source>
        <dbReference type="EMBL" id="POM80312.1"/>
    </source>
</evidence>
<feature type="region of interest" description="Disordered" evidence="1">
    <location>
        <begin position="56"/>
        <end position="80"/>
    </location>
</feature>
<dbReference type="AlphaFoldDB" id="A0A2P4YR64"/>